<dbReference type="InterPro" id="IPR029069">
    <property type="entry name" value="HotDog_dom_sf"/>
</dbReference>
<dbReference type="GO" id="GO:0005835">
    <property type="term" value="C:fatty acid synthase complex"/>
    <property type="evidence" value="ECO:0007669"/>
    <property type="project" value="InterPro"/>
</dbReference>
<comment type="similarity">
    <text evidence="1">Belongs to the enoyl-CoA hydratase/isomerase family.</text>
</comment>
<dbReference type="GO" id="GO:0004312">
    <property type="term" value="F:fatty acid synthase activity"/>
    <property type="evidence" value="ECO:0007669"/>
    <property type="project" value="InterPro"/>
</dbReference>
<dbReference type="PANTHER" id="PTHR43841">
    <property type="entry name" value="3-HYDROXYACYL-THIOESTER DEHYDRATASE HTDX-RELATED"/>
    <property type="match status" value="1"/>
</dbReference>
<dbReference type="Gene3D" id="3.10.129.10">
    <property type="entry name" value="Hotdog Thioesterase"/>
    <property type="match status" value="1"/>
</dbReference>
<evidence type="ECO:0000256" key="1">
    <source>
        <dbReference type="ARBA" id="ARBA00005254"/>
    </source>
</evidence>
<dbReference type="InterPro" id="IPR002539">
    <property type="entry name" value="MaoC-like_dom"/>
</dbReference>
<organism evidence="3">
    <name type="scientific">Streptomyces nodosus subsp. asukaensis</name>
    <dbReference type="NCBI Taxonomy" id="222892"/>
    <lineage>
        <taxon>Bacteria</taxon>
        <taxon>Bacillati</taxon>
        <taxon>Actinomycetota</taxon>
        <taxon>Actinomycetes</taxon>
        <taxon>Kitasatosporales</taxon>
        <taxon>Streptomycetaceae</taxon>
        <taxon>Streptomyces</taxon>
    </lineage>
</organism>
<dbReference type="Pfam" id="PF01575">
    <property type="entry name" value="MaoC_dehydratas"/>
    <property type="match status" value="1"/>
</dbReference>
<accession>D7P5W3</accession>
<dbReference type="GO" id="GO:0006633">
    <property type="term" value="P:fatty acid biosynthetic process"/>
    <property type="evidence" value="ECO:0007669"/>
    <property type="project" value="InterPro"/>
</dbReference>
<dbReference type="PANTHER" id="PTHR43841:SF3">
    <property type="entry name" value="(3R)-HYDROXYACYL-ACP DEHYDRATASE SUBUNIT HADB"/>
    <property type="match status" value="1"/>
</dbReference>
<dbReference type="SUPFAM" id="SSF54637">
    <property type="entry name" value="Thioesterase/thiol ester dehydrase-isomerase"/>
    <property type="match status" value="1"/>
</dbReference>
<reference evidence="3" key="1">
    <citation type="journal article" date="2010" name="J. Biol. Chem.">
        <title>Biochemical and genetic insights into asukamycin biosynthesis.</title>
        <authorList>
            <person name="Rui Z."/>
            <person name="Petrickova K."/>
            <person name="Skanta F."/>
            <person name="Pospisil S."/>
            <person name="Yang Y."/>
            <person name="Chen C.Y."/>
            <person name="Tsai S.F."/>
            <person name="Floss H.G."/>
            <person name="Petricek M."/>
            <person name="Yu T.W."/>
        </authorList>
    </citation>
    <scope>NUCLEOTIDE SEQUENCE</scope>
    <source>
        <strain evidence="3">ATCC 29757</strain>
    </source>
</reference>
<evidence type="ECO:0000259" key="2">
    <source>
        <dbReference type="Pfam" id="PF01575"/>
    </source>
</evidence>
<dbReference type="AlphaFoldDB" id="D7P5W3"/>
<sequence>MTEFSLSTAEVGTQLPELPEQQITRTLLALFAGASGDHNPIHIDSDAARAAGLDDVIAHGMLSMALLGRLLTEWVPVGDLLSFRVRFSAPAPVHGRLRCTGVVKAVEEAAGRHGVERRARLGVAVRIVDGPLAVRGDALVRLPARHGEPA</sequence>
<proteinExistence type="inferred from homology"/>
<evidence type="ECO:0000313" key="3">
    <source>
        <dbReference type="EMBL" id="ADI58641.1"/>
    </source>
</evidence>
<name>D7P5W3_STRNS</name>
<dbReference type="EMBL" id="GQ926890">
    <property type="protein sequence ID" value="ADI58641.1"/>
    <property type="molecule type" value="Genomic_DNA"/>
</dbReference>
<dbReference type="PRINTS" id="PR01483">
    <property type="entry name" value="FASYNTHASE"/>
</dbReference>
<gene>
    <name evidence="3" type="primary">asuC9</name>
</gene>
<dbReference type="InterPro" id="IPR003965">
    <property type="entry name" value="Fatty_acid_synthase"/>
</dbReference>
<protein>
    <submittedName>
        <fullName evidence="3">AsuC9</fullName>
    </submittedName>
</protein>
<feature type="domain" description="MaoC-like" evidence="2">
    <location>
        <begin position="11"/>
        <end position="115"/>
    </location>
</feature>